<dbReference type="InterPro" id="IPR007420">
    <property type="entry name" value="DUF465"/>
</dbReference>
<accession>A0A545T3Y4</accession>
<gene>
    <name evidence="2" type="ORF">FKG95_26510</name>
</gene>
<dbReference type="RefSeq" id="WP_142899477.1">
    <property type="nucleotide sequence ID" value="NZ_ML660064.1"/>
</dbReference>
<evidence type="ECO:0000256" key="1">
    <source>
        <dbReference type="SAM" id="Coils"/>
    </source>
</evidence>
<dbReference type="EMBL" id="VHSH01000013">
    <property type="protein sequence ID" value="TQV71930.1"/>
    <property type="molecule type" value="Genomic_DNA"/>
</dbReference>
<dbReference type="Gene3D" id="6.10.280.50">
    <property type="match status" value="1"/>
</dbReference>
<feature type="coiled-coil region" evidence="1">
    <location>
        <begin position="29"/>
        <end position="78"/>
    </location>
</feature>
<proteinExistence type="predicted"/>
<sequence>MYGEHHDLRHDLPEHEDAIHALKISNAHFAKLFDEYHEVDREIRRIEQEIEARGDFAMEDLKKQRIQLKDELLAMIRAHEIAEGTN</sequence>
<reference evidence="2 3" key="1">
    <citation type="submission" date="2019-06" db="EMBL/GenBank/DDBJ databases">
        <title>Whole genome sequence for Rhodospirillaceae sp. R148.</title>
        <authorList>
            <person name="Wang G."/>
        </authorList>
    </citation>
    <scope>NUCLEOTIDE SEQUENCE [LARGE SCALE GENOMIC DNA]</scope>
    <source>
        <strain evidence="2 3">R148</strain>
    </source>
</reference>
<keyword evidence="1" id="KW-0175">Coiled coil</keyword>
<dbReference type="Proteomes" id="UP000315252">
    <property type="component" value="Unassembled WGS sequence"/>
</dbReference>
<evidence type="ECO:0000313" key="2">
    <source>
        <dbReference type="EMBL" id="TQV71930.1"/>
    </source>
</evidence>
<dbReference type="OrthoDB" id="1263265at2"/>
<protein>
    <submittedName>
        <fullName evidence="2">DUF465 domain-containing protein</fullName>
    </submittedName>
</protein>
<keyword evidence="3" id="KW-1185">Reference proteome</keyword>
<dbReference type="InterPro" id="IPR038444">
    <property type="entry name" value="DUF465_sf"/>
</dbReference>
<comment type="caution">
    <text evidence="2">The sequence shown here is derived from an EMBL/GenBank/DDBJ whole genome shotgun (WGS) entry which is preliminary data.</text>
</comment>
<evidence type="ECO:0000313" key="3">
    <source>
        <dbReference type="Proteomes" id="UP000315252"/>
    </source>
</evidence>
<dbReference type="AlphaFoldDB" id="A0A545T3Y4"/>
<name>A0A545T3Y4_9PROT</name>
<dbReference type="Pfam" id="PF04325">
    <property type="entry name" value="DUF465"/>
    <property type="match status" value="1"/>
</dbReference>
<organism evidence="2 3">
    <name type="scientific">Denitrobaculum tricleocarpae</name>
    <dbReference type="NCBI Taxonomy" id="2591009"/>
    <lineage>
        <taxon>Bacteria</taxon>
        <taxon>Pseudomonadati</taxon>
        <taxon>Pseudomonadota</taxon>
        <taxon>Alphaproteobacteria</taxon>
        <taxon>Rhodospirillales</taxon>
        <taxon>Rhodospirillaceae</taxon>
        <taxon>Denitrobaculum</taxon>
    </lineage>
</organism>